<name>A0A918H304_9ACTN</name>
<sequence length="227" mass="23235">MLSRISSSLVPVLGQLSVSHDDDAAALPAGCLVVANHTSLIDPGVVLAALRRLGVEPVVLAAAGLWRIPVFGRMLEREGHIPVHRGTAHAADALRVAASALREGRQVLVYGEGRLPYRKDAAEAAPEVFRTGPARLALATGAPVVPLGQAGARRITSGGVPKQLAGFLTSPVRRPRVHVHVGAPVWLPGDVTAATAAAHAAVTGAWRVAAGRLGEPAALATPTALAA</sequence>
<protein>
    <recommendedName>
        <fullName evidence="3">Phospholipid/glycerol acyltransferase domain-containing protein</fullName>
    </recommendedName>
</protein>
<dbReference type="Proteomes" id="UP000619486">
    <property type="component" value="Unassembled WGS sequence"/>
</dbReference>
<proteinExistence type="predicted"/>
<dbReference type="PANTHER" id="PTHR10434">
    <property type="entry name" value="1-ACYL-SN-GLYCEROL-3-PHOSPHATE ACYLTRANSFERASE"/>
    <property type="match status" value="1"/>
</dbReference>
<dbReference type="GO" id="GO:0003841">
    <property type="term" value="F:1-acylglycerol-3-phosphate O-acyltransferase activity"/>
    <property type="evidence" value="ECO:0007669"/>
    <property type="project" value="TreeGrafter"/>
</dbReference>
<accession>A0A918H304</accession>
<evidence type="ECO:0000256" key="2">
    <source>
        <dbReference type="ARBA" id="ARBA00023315"/>
    </source>
</evidence>
<reference evidence="4" key="1">
    <citation type="journal article" date="2014" name="Int. J. Syst. Evol. Microbiol.">
        <title>Complete genome sequence of Corynebacterium casei LMG S-19264T (=DSM 44701T), isolated from a smear-ripened cheese.</title>
        <authorList>
            <consortium name="US DOE Joint Genome Institute (JGI-PGF)"/>
            <person name="Walter F."/>
            <person name="Albersmeier A."/>
            <person name="Kalinowski J."/>
            <person name="Ruckert C."/>
        </authorList>
    </citation>
    <scope>NUCLEOTIDE SEQUENCE</scope>
    <source>
        <strain evidence="4">JCM 3172</strain>
    </source>
</reference>
<dbReference type="GO" id="GO:0006654">
    <property type="term" value="P:phosphatidic acid biosynthetic process"/>
    <property type="evidence" value="ECO:0007669"/>
    <property type="project" value="TreeGrafter"/>
</dbReference>
<evidence type="ECO:0000259" key="3">
    <source>
        <dbReference type="SMART" id="SM00563"/>
    </source>
</evidence>
<evidence type="ECO:0000256" key="1">
    <source>
        <dbReference type="ARBA" id="ARBA00022679"/>
    </source>
</evidence>
<feature type="domain" description="Phospholipid/glycerol acyltransferase" evidence="3">
    <location>
        <begin position="31"/>
        <end position="152"/>
    </location>
</feature>
<comment type="caution">
    <text evidence="4">The sequence shown here is derived from an EMBL/GenBank/DDBJ whole genome shotgun (WGS) entry which is preliminary data.</text>
</comment>
<evidence type="ECO:0000313" key="4">
    <source>
        <dbReference type="EMBL" id="GGT30468.1"/>
    </source>
</evidence>
<dbReference type="CDD" id="cd07989">
    <property type="entry name" value="LPLAT_AGPAT-like"/>
    <property type="match status" value="1"/>
</dbReference>
<keyword evidence="1" id="KW-0808">Transferase</keyword>
<dbReference type="Pfam" id="PF01553">
    <property type="entry name" value="Acyltransferase"/>
    <property type="match status" value="1"/>
</dbReference>
<dbReference type="InterPro" id="IPR002123">
    <property type="entry name" value="Plipid/glycerol_acylTrfase"/>
</dbReference>
<gene>
    <name evidence="4" type="ORF">GCM10014713_25100</name>
</gene>
<dbReference type="SMART" id="SM00563">
    <property type="entry name" value="PlsC"/>
    <property type="match status" value="1"/>
</dbReference>
<dbReference type="PANTHER" id="PTHR10434:SF11">
    <property type="entry name" value="1-ACYL-SN-GLYCEROL-3-PHOSPHATE ACYLTRANSFERASE"/>
    <property type="match status" value="1"/>
</dbReference>
<dbReference type="RefSeq" id="WP_189201655.1">
    <property type="nucleotide sequence ID" value="NZ_BMQQ01000007.1"/>
</dbReference>
<keyword evidence="2" id="KW-0012">Acyltransferase</keyword>
<dbReference type="EMBL" id="BMQQ01000007">
    <property type="protein sequence ID" value="GGT30468.1"/>
    <property type="molecule type" value="Genomic_DNA"/>
</dbReference>
<evidence type="ECO:0000313" key="5">
    <source>
        <dbReference type="Proteomes" id="UP000619486"/>
    </source>
</evidence>
<reference evidence="4" key="2">
    <citation type="submission" date="2020-09" db="EMBL/GenBank/DDBJ databases">
        <authorList>
            <person name="Sun Q."/>
            <person name="Ohkuma M."/>
        </authorList>
    </citation>
    <scope>NUCLEOTIDE SEQUENCE</scope>
    <source>
        <strain evidence="4">JCM 3172</strain>
    </source>
</reference>
<dbReference type="SUPFAM" id="SSF69593">
    <property type="entry name" value="Glycerol-3-phosphate (1)-acyltransferase"/>
    <property type="match status" value="1"/>
</dbReference>
<keyword evidence="5" id="KW-1185">Reference proteome</keyword>
<dbReference type="AlphaFoldDB" id="A0A918H304"/>
<organism evidence="4 5">
    <name type="scientific">Streptomyces purpureus</name>
    <dbReference type="NCBI Taxonomy" id="1951"/>
    <lineage>
        <taxon>Bacteria</taxon>
        <taxon>Bacillati</taxon>
        <taxon>Actinomycetota</taxon>
        <taxon>Actinomycetes</taxon>
        <taxon>Kitasatosporales</taxon>
        <taxon>Streptomycetaceae</taxon>
        <taxon>Streptomyces</taxon>
    </lineage>
</organism>
<dbReference type="GO" id="GO:0005886">
    <property type="term" value="C:plasma membrane"/>
    <property type="evidence" value="ECO:0007669"/>
    <property type="project" value="TreeGrafter"/>
</dbReference>